<evidence type="ECO:0000256" key="9">
    <source>
        <dbReference type="HAMAP-Rule" id="MF_00123"/>
    </source>
</evidence>
<proteinExistence type="inferred from homology"/>
<evidence type="ECO:0000259" key="12">
    <source>
        <dbReference type="SMART" id="SM01016"/>
    </source>
</evidence>
<reference evidence="13 14" key="1">
    <citation type="journal article" date="2015" name="Nature">
        <title>rRNA introns, odd ribosomes, and small enigmatic genomes across a large radiation of phyla.</title>
        <authorList>
            <person name="Brown C.T."/>
            <person name="Hug L.A."/>
            <person name="Thomas B.C."/>
            <person name="Sharon I."/>
            <person name="Castelle C.J."/>
            <person name="Singh A."/>
            <person name="Wilkins M.J."/>
            <person name="Williams K.H."/>
            <person name="Banfield J.F."/>
        </authorList>
    </citation>
    <scope>NUCLEOTIDE SEQUENCE [LARGE SCALE GENOMIC DNA]</scope>
</reference>
<dbReference type="EMBL" id="LCMV01000001">
    <property type="protein sequence ID" value="KKU44562.1"/>
    <property type="molecule type" value="Genomic_DNA"/>
</dbReference>
<dbReference type="GO" id="GO:0005524">
    <property type="term" value="F:ATP binding"/>
    <property type="evidence" value="ECO:0007669"/>
    <property type="project" value="UniProtKB-UniRule"/>
</dbReference>
<evidence type="ECO:0000256" key="5">
    <source>
        <dbReference type="ARBA" id="ARBA00022840"/>
    </source>
</evidence>
<keyword evidence="3 9" id="KW-0436">Ligase</keyword>
<feature type="domain" description="DALR anticodon binding" evidence="11">
    <location>
        <begin position="401"/>
        <end position="517"/>
    </location>
</feature>
<evidence type="ECO:0000256" key="8">
    <source>
        <dbReference type="ARBA" id="ARBA00049339"/>
    </source>
</evidence>
<evidence type="ECO:0000259" key="11">
    <source>
        <dbReference type="SMART" id="SM00836"/>
    </source>
</evidence>
<evidence type="ECO:0000256" key="1">
    <source>
        <dbReference type="ARBA" id="ARBA00005594"/>
    </source>
</evidence>
<dbReference type="SMART" id="SM01016">
    <property type="entry name" value="Arg_tRNA_synt_N"/>
    <property type="match status" value="1"/>
</dbReference>
<dbReference type="GO" id="GO:0006420">
    <property type="term" value="P:arginyl-tRNA aminoacylation"/>
    <property type="evidence" value="ECO:0007669"/>
    <property type="project" value="UniProtKB-UniRule"/>
</dbReference>
<comment type="subcellular location">
    <subcellularLocation>
        <location evidence="9">Cytoplasm</location>
    </subcellularLocation>
</comment>
<sequence length="522" mass="58876">MRTAYRKVYQTDPPRFGVEPALHKMFGDFSTNIALVTAADNNTSPMMLAQKLVPELEASHVFRSVSVTTPGFINFTITDEHLLSTVKEIIKSPDAVGRSDLGKESRVLVEYISANPTGPLTLGNARGAFVGETISRILELYGCTVMREYYVNDRGGQIEILGHSVLKDDKAEYRGEYIDALAKRIKEKDPVAVGEKASAIVMEEMIKPMLKKVGIDFHQFFSESSLYQTGVYKKTLELLKAKGYVYEADGATWLATSRFGDEKDRVLIRSTGEETYFMSDIAYHSFKIGRGYHRLINIVGADHYTYSTQLTKVIEGILRHHYMWGGTLNWVITQIVRLVKDGQEIKMSKRAGTYVALDDVLEEIGPDVARFFFINKSTDTHLDFDLNLAKASSNQNPVFYIQYAYARISSIFRQFSKEEDFVIPERIIITHPIERQLLLRIIQFPDLVEEIAGNLEVHRLTHYATALATDLHTFYETVRVVGEAPEIANSRLAILKATSLTIKKTLDLIGISAPSRMVDKES</sequence>
<keyword evidence="6 9" id="KW-0648">Protein biosynthesis</keyword>
<accession>A0A0G1QI93</accession>
<keyword evidence="5 9" id="KW-0067">ATP-binding</keyword>
<dbReference type="Gene3D" id="3.40.50.620">
    <property type="entry name" value="HUPs"/>
    <property type="match status" value="1"/>
</dbReference>
<dbReference type="PANTHER" id="PTHR11956:SF5">
    <property type="entry name" value="ARGININE--TRNA LIGASE, CYTOPLASMIC"/>
    <property type="match status" value="1"/>
</dbReference>
<protein>
    <recommendedName>
        <fullName evidence="9">Arginine--tRNA ligase</fullName>
        <ecNumber evidence="9">6.1.1.19</ecNumber>
    </recommendedName>
    <alternativeName>
        <fullName evidence="9">Arginyl-tRNA synthetase</fullName>
        <shortName evidence="9">ArgRS</shortName>
    </alternativeName>
</protein>
<evidence type="ECO:0000256" key="3">
    <source>
        <dbReference type="ARBA" id="ARBA00022598"/>
    </source>
</evidence>
<keyword evidence="7 9" id="KW-0030">Aminoacyl-tRNA synthetase</keyword>
<dbReference type="Gene3D" id="3.30.1360.70">
    <property type="entry name" value="Arginyl tRNA synthetase N-terminal domain"/>
    <property type="match status" value="1"/>
</dbReference>
<dbReference type="Pfam" id="PF00750">
    <property type="entry name" value="tRNA-synt_1d"/>
    <property type="match status" value="2"/>
</dbReference>
<evidence type="ECO:0000256" key="10">
    <source>
        <dbReference type="RuleBase" id="RU363038"/>
    </source>
</evidence>
<dbReference type="PROSITE" id="PS00178">
    <property type="entry name" value="AA_TRNA_LIGASE_I"/>
    <property type="match status" value="1"/>
</dbReference>
<dbReference type="PATRIC" id="fig|1618335.3.peg.15"/>
<dbReference type="InterPro" id="IPR001412">
    <property type="entry name" value="aa-tRNA-synth_I_CS"/>
</dbReference>
<dbReference type="InterPro" id="IPR009080">
    <property type="entry name" value="tRNAsynth_Ia_anticodon-bd"/>
</dbReference>
<evidence type="ECO:0000256" key="2">
    <source>
        <dbReference type="ARBA" id="ARBA00022490"/>
    </source>
</evidence>
<comment type="caution">
    <text evidence="13">The sequence shown here is derived from an EMBL/GenBank/DDBJ whole genome shotgun (WGS) entry which is preliminary data.</text>
</comment>
<evidence type="ECO:0000256" key="7">
    <source>
        <dbReference type="ARBA" id="ARBA00023146"/>
    </source>
</evidence>
<dbReference type="EC" id="6.1.1.19" evidence="9"/>
<evidence type="ECO:0000313" key="13">
    <source>
        <dbReference type="EMBL" id="KKU44562.1"/>
    </source>
</evidence>
<feature type="short sequence motif" description="'HIGH' region" evidence="9">
    <location>
        <begin position="114"/>
        <end position="124"/>
    </location>
</feature>
<dbReference type="SUPFAM" id="SSF55190">
    <property type="entry name" value="Arginyl-tRNA synthetase (ArgRS), N-terminal 'additional' domain"/>
    <property type="match status" value="1"/>
</dbReference>
<dbReference type="SUPFAM" id="SSF47323">
    <property type="entry name" value="Anticodon-binding domain of a subclass of class I aminoacyl-tRNA synthetases"/>
    <property type="match status" value="1"/>
</dbReference>
<dbReference type="InterPro" id="IPR036695">
    <property type="entry name" value="Arg-tRNA-synth_N_sf"/>
</dbReference>
<dbReference type="SUPFAM" id="SSF52374">
    <property type="entry name" value="Nucleotidylyl transferase"/>
    <property type="match status" value="1"/>
</dbReference>
<dbReference type="InterPro" id="IPR035684">
    <property type="entry name" value="ArgRS_core"/>
</dbReference>
<dbReference type="AlphaFoldDB" id="A0A0G1QI93"/>
<dbReference type="Pfam" id="PF05746">
    <property type="entry name" value="DALR_1"/>
    <property type="match status" value="1"/>
</dbReference>
<dbReference type="InterPro" id="IPR001278">
    <property type="entry name" value="Arg-tRNA-ligase"/>
</dbReference>
<dbReference type="InterPro" id="IPR008909">
    <property type="entry name" value="DALR_anticod-bd"/>
</dbReference>
<dbReference type="HAMAP" id="MF_00123">
    <property type="entry name" value="Arg_tRNA_synth"/>
    <property type="match status" value="1"/>
</dbReference>
<comment type="similarity">
    <text evidence="1 9 10">Belongs to the class-I aminoacyl-tRNA synthetase family.</text>
</comment>
<dbReference type="Proteomes" id="UP000034487">
    <property type="component" value="Unassembled WGS sequence"/>
</dbReference>
<comment type="catalytic activity">
    <reaction evidence="8 9">
        <text>tRNA(Arg) + L-arginine + ATP = L-arginyl-tRNA(Arg) + AMP + diphosphate</text>
        <dbReference type="Rhea" id="RHEA:20301"/>
        <dbReference type="Rhea" id="RHEA-COMP:9658"/>
        <dbReference type="Rhea" id="RHEA-COMP:9673"/>
        <dbReference type="ChEBI" id="CHEBI:30616"/>
        <dbReference type="ChEBI" id="CHEBI:32682"/>
        <dbReference type="ChEBI" id="CHEBI:33019"/>
        <dbReference type="ChEBI" id="CHEBI:78442"/>
        <dbReference type="ChEBI" id="CHEBI:78513"/>
        <dbReference type="ChEBI" id="CHEBI:456215"/>
        <dbReference type="EC" id="6.1.1.19"/>
    </reaction>
</comment>
<keyword evidence="2 9" id="KW-0963">Cytoplasm</keyword>
<dbReference type="FunFam" id="1.10.730.10:FF:000006">
    <property type="entry name" value="Arginyl-tRNA synthetase 2, mitochondrial"/>
    <property type="match status" value="1"/>
</dbReference>
<dbReference type="CDD" id="cd00671">
    <property type="entry name" value="ArgRS_core"/>
    <property type="match status" value="1"/>
</dbReference>
<dbReference type="Gene3D" id="1.10.730.10">
    <property type="entry name" value="Isoleucyl-tRNA Synthetase, Domain 1"/>
    <property type="match status" value="1"/>
</dbReference>
<gene>
    <name evidence="9" type="primary">argS</name>
    <name evidence="13" type="ORF">UX60_C0001G0015</name>
</gene>
<dbReference type="SMART" id="SM00836">
    <property type="entry name" value="DALR_1"/>
    <property type="match status" value="1"/>
</dbReference>
<organism evidence="13 14">
    <name type="scientific">Berkelbacteria bacterium GW2011_GWA2_46_7</name>
    <dbReference type="NCBI Taxonomy" id="1618335"/>
    <lineage>
        <taxon>Bacteria</taxon>
        <taxon>Candidatus Berkelbacteria</taxon>
    </lineage>
</organism>
<dbReference type="InterPro" id="IPR005148">
    <property type="entry name" value="Arg-tRNA-synth_N"/>
</dbReference>
<feature type="domain" description="Arginyl tRNA synthetase N-terminal" evidence="12">
    <location>
        <begin position="2"/>
        <end position="77"/>
    </location>
</feature>
<dbReference type="PRINTS" id="PR01038">
    <property type="entry name" value="TRNASYNTHARG"/>
</dbReference>
<dbReference type="GO" id="GO:0004814">
    <property type="term" value="F:arginine-tRNA ligase activity"/>
    <property type="evidence" value="ECO:0007669"/>
    <property type="project" value="UniProtKB-UniRule"/>
</dbReference>
<evidence type="ECO:0000313" key="14">
    <source>
        <dbReference type="Proteomes" id="UP000034487"/>
    </source>
</evidence>
<name>A0A0G1QI93_9BACT</name>
<evidence type="ECO:0000256" key="6">
    <source>
        <dbReference type="ARBA" id="ARBA00022917"/>
    </source>
</evidence>
<comment type="subunit">
    <text evidence="9">Monomer.</text>
</comment>
<evidence type="ECO:0000256" key="4">
    <source>
        <dbReference type="ARBA" id="ARBA00022741"/>
    </source>
</evidence>
<dbReference type="InterPro" id="IPR014729">
    <property type="entry name" value="Rossmann-like_a/b/a_fold"/>
</dbReference>
<dbReference type="PANTHER" id="PTHR11956">
    <property type="entry name" value="ARGINYL-TRNA SYNTHETASE"/>
    <property type="match status" value="1"/>
</dbReference>
<dbReference type="Pfam" id="PF03485">
    <property type="entry name" value="Arg_tRNA_synt_N"/>
    <property type="match status" value="1"/>
</dbReference>
<dbReference type="GO" id="GO:0005737">
    <property type="term" value="C:cytoplasm"/>
    <property type="evidence" value="ECO:0007669"/>
    <property type="project" value="UniProtKB-SubCell"/>
</dbReference>
<keyword evidence="4 9" id="KW-0547">Nucleotide-binding</keyword>